<keyword evidence="1" id="KW-0805">Transcription regulation</keyword>
<feature type="domain" description="HTH marR-type" evidence="4">
    <location>
        <begin position="9"/>
        <end position="144"/>
    </location>
</feature>
<dbReference type="EMBL" id="UINC01176649">
    <property type="protein sequence ID" value="SVD83872.1"/>
    <property type="molecule type" value="Genomic_DNA"/>
</dbReference>
<evidence type="ECO:0000256" key="1">
    <source>
        <dbReference type="ARBA" id="ARBA00023015"/>
    </source>
</evidence>
<dbReference type="GO" id="GO:0003700">
    <property type="term" value="F:DNA-binding transcription factor activity"/>
    <property type="evidence" value="ECO:0007669"/>
    <property type="project" value="InterPro"/>
</dbReference>
<evidence type="ECO:0000259" key="4">
    <source>
        <dbReference type="PROSITE" id="PS50995"/>
    </source>
</evidence>
<keyword evidence="2" id="KW-0238">DNA-binding</keyword>
<dbReference type="InterPro" id="IPR000835">
    <property type="entry name" value="HTH_MarR-typ"/>
</dbReference>
<dbReference type="PANTHER" id="PTHR42756">
    <property type="entry name" value="TRANSCRIPTIONAL REGULATOR, MARR"/>
    <property type="match status" value="1"/>
</dbReference>
<dbReference type="PANTHER" id="PTHR42756:SF1">
    <property type="entry name" value="TRANSCRIPTIONAL REPRESSOR OF EMRAB OPERON"/>
    <property type="match status" value="1"/>
</dbReference>
<organism evidence="5">
    <name type="scientific">marine metagenome</name>
    <dbReference type="NCBI Taxonomy" id="408172"/>
    <lineage>
        <taxon>unclassified sequences</taxon>
        <taxon>metagenomes</taxon>
        <taxon>ecological metagenomes</taxon>
    </lineage>
</organism>
<proteinExistence type="predicted"/>
<dbReference type="InterPro" id="IPR036390">
    <property type="entry name" value="WH_DNA-bd_sf"/>
</dbReference>
<dbReference type="SMART" id="SM00347">
    <property type="entry name" value="HTH_MARR"/>
    <property type="match status" value="1"/>
</dbReference>
<reference evidence="5" key="1">
    <citation type="submission" date="2018-05" db="EMBL/GenBank/DDBJ databases">
        <authorList>
            <person name="Lanie J.A."/>
            <person name="Ng W.-L."/>
            <person name="Kazmierczak K.M."/>
            <person name="Andrzejewski T.M."/>
            <person name="Davidsen T.M."/>
            <person name="Wayne K.J."/>
            <person name="Tettelin H."/>
            <person name="Glass J.I."/>
            <person name="Rusch D."/>
            <person name="Podicherti R."/>
            <person name="Tsui H.-C.T."/>
            <person name="Winkler M.E."/>
        </authorList>
    </citation>
    <scope>NUCLEOTIDE SEQUENCE</scope>
</reference>
<evidence type="ECO:0000313" key="5">
    <source>
        <dbReference type="EMBL" id="SVD83872.1"/>
    </source>
</evidence>
<dbReference type="SUPFAM" id="SSF46785">
    <property type="entry name" value="Winged helix' DNA-binding domain"/>
    <property type="match status" value="1"/>
</dbReference>
<dbReference type="Gene3D" id="1.10.10.10">
    <property type="entry name" value="Winged helix-like DNA-binding domain superfamily/Winged helix DNA-binding domain"/>
    <property type="match status" value="1"/>
</dbReference>
<dbReference type="GO" id="GO:0003677">
    <property type="term" value="F:DNA binding"/>
    <property type="evidence" value="ECO:0007669"/>
    <property type="project" value="UniProtKB-KW"/>
</dbReference>
<dbReference type="Pfam" id="PF12802">
    <property type="entry name" value="MarR_2"/>
    <property type="match status" value="1"/>
</dbReference>
<dbReference type="PRINTS" id="PR00598">
    <property type="entry name" value="HTHMARR"/>
</dbReference>
<gene>
    <name evidence="5" type="ORF">METZ01_LOCUS436726</name>
</gene>
<dbReference type="PROSITE" id="PS50995">
    <property type="entry name" value="HTH_MARR_2"/>
    <property type="match status" value="1"/>
</dbReference>
<accession>A0A382YKR0</accession>
<keyword evidence="3" id="KW-0804">Transcription</keyword>
<evidence type="ECO:0000256" key="3">
    <source>
        <dbReference type="ARBA" id="ARBA00023163"/>
    </source>
</evidence>
<protein>
    <recommendedName>
        <fullName evidence="4">HTH marR-type domain-containing protein</fullName>
    </recommendedName>
</protein>
<evidence type="ECO:0000256" key="2">
    <source>
        <dbReference type="ARBA" id="ARBA00023125"/>
    </source>
</evidence>
<sequence>MSELLYLKDDQLKEFIEKLFMSYRESFADAKKTLDKYSLGIAHHKVIHLLSLYKGITISELLKKLKITKQSLNRVLKDLIKLDVIFFKKNKKDTRLKHIFLSEKGEKIFSEVFSIQKKRIYKALLSSTSEEVLYFDNVLKKIIHE</sequence>
<name>A0A382YKR0_9ZZZZ</name>
<dbReference type="AlphaFoldDB" id="A0A382YKR0"/>
<dbReference type="InterPro" id="IPR036388">
    <property type="entry name" value="WH-like_DNA-bd_sf"/>
</dbReference>